<dbReference type="GO" id="GO:0008360">
    <property type="term" value="P:regulation of cell shape"/>
    <property type="evidence" value="ECO:0007669"/>
    <property type="project" value="UniProtKB-KW"/>
</dbReference>
<evidence type="ECO:0000313" key="13">
    <source>
        <dbReference type="EMBL" id="MRX47704.1"/>
    </source>
</evidence>
<keyword evidence="4" id="KW-0808">Transferase</keyword>
<evidence type="ECO:0000256" key="4">
    <source>
        <dbReference type="ARBA" id="ARBA00022679"/>
    </source>
</evidence>
<dbReference type="GO" id="GO:0009274">
    <property type="term" value="C:peptidoglycan-based cell wall"/>
    <property type="evidence" value="ECO:0007669"/>
    <property type="project" value="InterPro"/>
</dbReference>
<keyword evidence="6" id="KW-0133">Cell shape</keyword>
<dbReference type="InterPro" id="IPR011812">
    <property type="entry name" value="Pep_trsgly"/>
</dbReference>
<evidence type="ECO:0000256" key="9">
    <source>
        <dbReference type="ARBA" id="ARBA00023136"/>
    </source>
</evidence>
<name>A0A7K0FNZ0_9SPHI</name>
<evidence type="ECO:0000256" key="10">
    <source>
        <dbReference type="ARBA" id="ARBA00023316"/>
    </source>
</evidence>
<dbReference type="InterPro" id="IPR023346">
    <property type="entry name" value="Lysozyme-like_dom_sf"/>
</dbReference>
<comment type="caution">
    <text evidence="13">The sequence shown here is derived from an EMBL/GenBank/DDBJ whole genome shotgun (WGS) entry which is preliminary data.</text>
</comment>
<evidence type="ECO:0000259" key="12">
    <source>
        <dbReference type="Pfam" id="PF00912"/>
    </source>
</evidence>
<dbReference type="GO" id="GO:0009252">
    <property type="term" value="P:peptidoglycan biosynthetic process"/>
    <property type="evidence" value="ECO:0007669"/>
    <property type="project" value="UniProtKB-KW"/>
</dbReference>
<keyword evidence="1" id="KW-1003">Cell membrane</keyword>
<gene>
    <name evidence="13" type="ORF">GJJ64_10915</name>
</gene>
<dbReference type="InterPro" id="IPR036950">
    <property type="entry name" value="PBP_transglycosylase"/>
</dbReference>
<evidence type="ECO:0000256" key="7">
    <source>
        <dbReference type="ARBA" id="ARBA00022984"/>
    </source>
</evidence>
<keyword evidence="5" id="KW-0812">Transmembrane</keyword>
<dbReference type="SUPFAM" id="SSF53955">
    <property type="entry name" value="Lysozyme-like"/>
    <property type="match status" value="1"/>
</dbReference>
<keyword evidence="2" id="KW-0997">Cell inner membrane</keyword>
<feature type="region of interest" description="Disordered" evidence="11">
    <location>
        <begin position="684"/>
        <end position="709"/>
    </location>
</feature>
<keyword evidence="8" id="KW-1133">Transmembrane helix</keyword>
<evidence type="ECO:0000256" key="3">
    <source>
        <dbReference type="ARBA" id="ARBA00022676"/>
    </source>
</evidence>
<accession>A0A7K0FNZ0</accession>
<evidence type="ECO:0000256" key="2">
    <source>
        <dbReference type="ARBA" id="ARBA00022519"/>
    </source>
</evidence>
<sequence>MRFFTSRFKYFKYKKTVIITLSVLFLLFIAGGITAYLKREALLEKVINKAVYKAKSKYNLNVKIGSYAFSGLSTVHFSDITVIPEDRDSLANIADFTVGIKLFPLLFGDVKISELKLNHALISLVKKDSISNYDFLFKKDTTTKTEKKEVDLADLANKLIHQALDKIPDDMAIQNFKITFKEDTTQLSILTKTATIVDNDVKSTIIINDNLATWHVEGTAEPSDQQLDLKLYANNKKVEFPYLENKYGLKLNFDTVRTVMSSAEKSGSDFEITGNWSVKNLLINHPKIAANDIVVPDGSIDAKLVIGENSVAVDSSSVVHLGNATLHPFVKLTLGEHKIYELKLSAEEQEAQEIFNAFPHGLFESLEGIQVKGKLKYDLNFYLDSKKPDDVVFTSSLTASPDFKITRFGKTNFQKINKEFVYTPYEKGKPVRDIIVGPQNPNFVAIEDISPNIKNALLTSEDPSFYSHNGFVEESIRQSIATNFKAKSFKRGGSTISMQLVKNIYLNRQKTLARKIEEILIVWLIEHENLSSKNRMYEVYLNIIEWGRNVYGIGEAANYYFGKHPSQLSIGEAIYLAYIVPKPKSSLYAWQSDGSLKPYLRGYFNLIGGLMARRGYAQQDSSVYGYYGVRLRESLRQQIAPSDTIPDSLAQDEENSLFNLFNIKKDSTIVPKEKFLKQLFEADKKDTASKSPREIRQERRQRRKEGLNN</sequence>
<keyword evidence="14" id="KW-1185">Reference proteome</keyword>
<dbReference type="PANTHER" id="PTHR30400:SF0">
    <property type="entry name" value="BIOSYNTHETIC PEPTIDOGLYCAN TRANSGLYCOSYLASE"/>
    <property type="match status" value="1"/>
</dbReference>
<feature type="domain" description="Glycosyl transferase family 51" evidence="12">
    <location>
        <begin position="432"/>
        <end position="585"/>
    </location>
</feature>
<dbReference type="Pfam" id="PF00912">
    <property type="entry name" value="Transgly"/>
    <property type="match status" value="1"/>
</dbReference>
<proteinExistence type="predicted"/>
<organism evidence="13 14">
    <name type="scientific">Pedobacter puniceum</name>
    <dbReference type="NCBI Taxonomy" id="2666136"/>
    <lineage>
        <taxon>Bacteria</taxon>
        <taxon>Pseudomonadati</taxon>
        <taxon>Bacteroidota</taxon>
        <taxon>Sphingobacteriia</taxon>
        <taxon>Sphingobacteriales</taxon>
        <taxon>Sphingobacteriaceae</taxon>
        <taxon>Pedobacter</taxon>
    </lineage>
</organism>
<keyword evidence="10" id="KW-0961">Cell wall biogenesis/degradation</keyword>
<dbReference type="EMBL" id="WKJI01000002">
    <property type="protein sequence ID" value="MRX47704.1"/>
    <property type="molecule type" value="Genomic_DNA"/>
</dbReference>
<dbReference type="InterPro" id="IPR001264">
    <property type="entry name" value="Glyco_trans_51"/>
</dbReference>
<dbReference type="AlphaFoldDB" id="A0A7K0FNZ0"/>
<evidence type="ECO:0000256" key="6">
    <source>
        <dbReference type="ARBA" id="ARBA00022960"/>
    </source>
</evidence>
<dbReference type="Gene3D" id="1.10.3810.10">
    <property type="entry name" value="Biosynthetic peptidoglycan transglycosylase-like"/>
    <property type="match status" value="1"/>
</dbReference>
<dbReference type="GO" id="GO:0016763">
    <property type="term" value="F:pentosyltransferase activity"/>
    <property type="evidence" value="ECO:0007669"/>
    <property type="project" value="InterPro"/>
</dbReference>
<evidence type="ECO:0000313" key="14">
    <source>
        <dbReference type="Proteomes" id="UP000462931"/>
    </source>
</evidence>
<evidence type="ECO:0000256" key="1">
    <source>
        <dbReference type="ARBA" id="ARBA00022475"/>
    </source>
</evidence>
<dbReference type="RefSeq" id="WP_154287803.1">
    <property type="nucleotide sequence ID" value="NZ_WKJI01000002.1"/>
</dbReference>
<protein>
    <submittedName>
        <fullName evidence="13">Penicillin-binding protein</fullName>
    </submittedName>
</protein>
<dbReference type="Proteomes" id="UP000462931">
    <property type="component" value="Unassembled WGS sequence"/>
</dbReference>
<keyword evidence="9" id="KW-0472">Membrane</keyword>
<dbReference type="GO" id="GO:0016020">
    <property type="term" value="C:membrane"/>
    <property type="evidence" value="ECO:0007669"/>
    <property type="project" value="InterPro"/>
</dbReference>
<evidence type="ECO:0000256" key="8">
    <source>
        <dbReference type="ARBA" id="ARBA00022989"/>
    </source>
</evidence>
<evidence type="ECO:0000256" key="11">
    <source>
        <dbReference type="SAM" id="MobiDB-lite"/>
    </source>
</evidence>
<keyword evidence="3" id="KW-0328">Glycosyltransferase</keyword>
<evidence type="ECO:0000256" key="5">
    <source>
        <dbReference type="ARBA" id="ARBA00022692"/>
    </source>
</evidence>
<dbReference type="GO" id="GO:0071555">
    <property type="term" value="P:cell wall organization"/>
    <property type="evidence" value="ECO:0007669"/>
    <property type="project" value="UniProtKB-KW"/>
</dbReference>
<reference evidence="13 14" key="1">
    <citation type="submission" date="2019-11" db="EMBL/GenBank/DDBJ databases">
        <authorList>
            <person name="Cheng Q."/>
            <person name="Yang Z."/>
        </authorList>
    </citation>
    <scope>NUCLEOTIDE SEQUENCE [LARGE SCALE GENOMIC DNA]</scope>
    <source>
        <strain evidence="13 14">HX-22-1</strain>
    </source>
</reference>
<keyword evidence="7" id="KW-0573">Peptidoglycan synthesis</keyword>
<dbReference type="PANTHER" id="PTHR30400">
    <property type="entry name" value="MONOFUNCTIONAL BIOSYNTHETIC PEPTIDOGLYCAN TRANSGLYCOSYLASE"/>
    <property type="match status" value="1"/>
</dbReference>